<protein>
    <submittedName>
        <fullName evidence="1">Uncharacterized protein</fullName>
    </submittedName>
</protein>
<gene>
    <name evidence="1" type="ORF">EVAR_25881_1</name>
</gene>
<accession>A0A4C1W0V8</accession>
<reference evidence="1 2" key="1">
    <citation type="journal article" date="2019" name="Commun. Biol.">
        <title>The bagworm genome reveals a unique fibroin gene that provides high tensile strength.</title>
        <authorList>
            <person name="Kono N."/>
            <person name="Nakamura H."/>
            <person name="Ohtoshi R."/>
            <person name="Tomita M."/>
            <person name="Numata K."/>
            <person name="Arakawa K."/>
        </authorList>
    </citation>
    <scope>NUCLEOTIDE SEQUENCE [LARGE SCALE GENOMIC DNA]</scope>
</reference>
<dbReference type="EMBL" id="BGZK01000466">
    <property type="protein sequence ID" value="GBP45176.1"/>
    <property type="molecule type" value="Genomic_DNA"/>
</dbReference>
<keyword evidence="2" id="KW-1185">Reference proteome</keyword>
<name>A0A4C1W0V8_EUMVA</name>
<organism evidence="1 2">
    <name type="scientific">Eumeta variegata</name>
    <name type="common">Bagworm moth</name>
    <name type="synonym">Eumeta japonica</name>
    <dbReference type="NCBI Taxonomy" id="151549"/>
    <lineage>
        <taxon>Eukaryota</taxon>
        <taxon>Metazoa</taxon>
        <taxon>Ecdysozoa</taxon>
        <taxon>Arthropoda</taxon>
        <taxon>Hexapoda</taxon>
        <taxon>Insecta</taxon>
        <taxon>Pterygota</taxon>
        <taxon>Neoptera</taxon>
        <taxon>Endopterygota</taxon>
        <taxon>Lepidoptera</taxon>
        <taxon>Glossata</taxon>
        <taxon>Ditrysia</taxon>
        <taxon>Tineoidea</taxon>
        <taxon>Psychidae</taxon>
        <taxon>Oiketicinae</taxon>
        <taxon>Eumeta</taxon>
    </lineage>
</organism>
<evidence type="ECO:0000313" key="2">
    <source>
        <dbReference type="Proteomes" id="UP000299102"/>
    </source>
</evidence>
<dbReference type="AlphaFoldDB" id="A0A4C1W0V8"/>
<comment type="caution">
    <text evidence="1">The sequence shown here is derived from an EMBL/GenBank/DDBJ whole genome shotgun (WGS) entry which is preliminary data.</text>
</comment>
<proteinExistence type="predicted"/>
<sequence length="112" mass="12758">MQNIDPCDLSYKVSASTDDTWRPQSSIGVQELAGLKPHRLQLSRASFGFELLLAMKHHARRLFITGLQNSSTVVSISDEFHDRHSFAAVNNKNIDAVRRMIETDRNVTYREV</sequence>
<dbReference type="OrthoDB" id="10017160at2759"/>
<evidence type="ECO:0000313" key="1">
    <source>
        <dbReference type="EMBL" id="GBP45176.1"/>
    </source>
</evidence>
<dbReference type="Proteomes" id="UP000299102">
    <property type="component" value="Unassembled WGS sequence"/>
</dbReference>